<feature type="region of interest" description="Disordered" evidence="1">
    <location>
        <begin position="37"/>
        <end position="78"/>
    </location>
</feature>
<dbReference type="EMBL" id="BAABLX010000009">
    <property type="protein sequence ID" value="GAA4939165.1"/>
    <property type="molecule type" value="Genomic_DNA"/>
</dbReference>
<evidence type="ECO:0000256" key="1">
    <source>
        <dbReference type="SAM" id="MobiDB-lite"/>
    </source>
</evidence>
<dbReference type="SUPFAM" id="SSF52141">
    <property type="entry name" value="Uracil-DNA glycosylase-like"/>
    <property type="match status" value="1"/>
</dbReference>
<organism evidence="2 3">
    <name type="scientific">Halioxenophilus aromaticivorans</name>
    <dbReference type="NCBI Taxonomy" id="1306992"/>
    <lineage>
        <taxon>Bacteria</taxon>
        <taxon>Pseudomonadati</taxon>
        <taxon>Pseudomonadota</taxon>
        <taxon>Gammaproteobacteria</taxon>
        <taxon>Alteromonadales</taxon>
        <taxon>Alteromonadaceae</taxon>
        <taxon>Halioxenophilus</taxon>
    </lineage>
</organism>
<protein>
    <recommendedName>
        <fullName evidence="4">Uracil-DNA glycosylase-like domain-containing protein</fullName>
    </recommendedName>
</protein>
<evidence type="ECO:0000313" key="2">
    <source>
        <dbReference type="EMBL" id="GAA4939165.1"/>
    </source>
</evidence>
<feature type="compositionally biased region" description="Low complexity" evidence="1">
    <location>
        <begin position="47"/>
        <end position="78"/>
    </location>
</feature>
<dbReference type="AlphaFoldDB" id="A0AAV3U0T1"/>
<dbReference type="InterPro" id="IPR036895">
    <property type="entry name" value="Uracil-DNA_glycosylase-like_sf"/>
</dbReference>
<feature type="region of interest" description="Disordered" evidence="1">
    <location>
        <begin position="93"/>
        <end position="118"/>
    </location>
</feature>
<reference evidence="3" key="1">
    <citation type="journal article" date="2019" name="Int. J. Syst. Evol. Microbiol.">
        <title>The Global Catalogue of Microorganisms (GCM) 10K type strain sequencing project: providing services to taxonomists for standard genome sequencing and annotation.</title>
        <authorList>
            <consortium name="The Broad Institute Genomics Platform"/>
            <consortium name="The Broad Institute Genome Sequencing Center for Infectious Disease"/>
            <person name="Wu L."/>
            <person name="Ma J."/>
        </authorList>
    </citation>
    <scope>NUCLEOTIDE SEQUENCE [LARGE SCALE GENOMIC DNA]</scope>
    <source>
        <strain evidence="3">JCM 19134</strain>
    </source>
</reference>
<evidence type="ECO:0008006" key="4">
    <source>
        <dbReference type="Google" id="ProtNLM"/>
    </source>
</evidence>
<comment type="caution">
    <text evidence="2">The sequence shown here is derived from an EMBL/GenBank/DDBJ whole genome shotgun (WGS) entry which is preliminary data.</text>
</comment>
<dbReference type="Gene3D" id="3.40.470.10">
    <property type="entry name" value="Uracil-DNA glycosylase-like domain"/>
    <property type="match status" value="1"/>
</dbReference>
<keyword evidence="3" id="KW-1185">Reference proteome</keyword>
<gene>
    <name evidence="2" type="ORF">GCM10025791_16670</name>
</gene>
<dbReference type="Proteomes" id="UP001409585">
    <property type="component" value="Unassembled WGS sequence"/>
</dbReference>
<dbReference type="RefSeq" id="WP_345419984.1">
    <property type="nucleotide sequence ID" value="NZ_AP031496.1"/>
</dbReference>
<proteinExistence type="predicted"/>
<evidence type="ECO:0000313" key="3">
    <source>
        <dbReference type="Proteomes" id="UP001409585"/>
    </source>
</evidence>
<accession>A0AAV3U0T1</accession>
<name>A0AAV3U0T1_9ALTE</name>
<sequence>MQEITRLHYLRTLGITNYMPRWQLAAAPASVLNRDLGTPPAKPVAQPGSTAPAEPPAAGSASSSPAGLTSSNPAPLNPAAKAPIAELEALVEPSPTPQPVAPANGPEQPSGPADARSKPLNYQADKAVAQPNAKGAAKSGTRGGDKVNFALSFWRVSEDLMVVDSRHSELALPVEKLLNNILFALGYPRQLPKVDALSWPMMDAPHQDQGEDAARDTLHGFMDELFLLNPGKHILLMGEDASRYLLNHSSDFSEQLGKQFVIDEFGLTAIVVPSLSNILQDPSLKRVTWQAIQPLLQ</sequence>